<organism evidence="1 2">
    <name type="scientific">Candidatus Collierbacteria bacterium RIFOXYB1_FULL_49_13</name>
    <dbReference type="NCBI Taxonomy" id="1817728"/>
    <lineage>
        <taxon>Bacteria</taxon>
        <taxon>Candidatus Collieribacteriota</taxon>
    </lineage>
</organism>
<gene>
    <name evidence="1" type="ORF">A2368_01410</name>
</gene>
<sequence length="63" mass="7278">MTPIYPFTPPPTRNSKKIIRAFIKTKKYSPEFLADLKHGLKLSGWFSDFITENADILDELAKH</sequence>
<name>A0A1F5FG91_9BACT</name>
<comment type="caution">
    <text evidence="1">The sequence shown here is derived from an EMBL/GenBank/DDBJ whole genome shotgun (WGS) entry which is preliminary data.</text>
</comment>
<protein>
    <submittedName>
        <fullName evidence="1">Uncharacterized protein</fullName>
    </submittedName>
</protein>
<evidence type="ECO:0000313" key="2">
    <source>
        <dbReference type="Proteomes" id="UP000176682"/>
    </source>
</evidence>
<reference evidence="1 2" key="1">
    <citation type="journal article" date="2016" name="Nat. Commun.">
        <title>Thousands of microbial genomes shed light on interconnected biogeochemical processes in an aquifer system.</title>
        <authorList>
            <person name="Anantharaman K."/>
            <person name="Brown C.T."/>
            <person name="Hug L.A."/>
            <person name="Sharon I."/>
            <person name="Castelle C.J."/>
            <person name="Probst A.J."/>
            <person name="Thomas B.C."/>
            <person name="Singh A."/>
            <person name="Wilkins M.J."/>
            <person name="Karaoz U."/>
            <person name="Brodie E.L."/>
            <person name="Williams K.H."/>
            <person name="Hubbard S.S."/>
            <person name="Banfield J.F."/>
        </authorList>
    </citation>
    <scope>NUCLEOTIDE SEQUENCE [LARGE SCALE GENOMIC DNA]</scope>
</reference>
<evidence type="ECO:0000313" key="1">
    <source>
        <dbReference type="EMBL" id="OGD78562.1"/>
    </source>
</evidence>
<dbReference type="EMBL" id="MFAM01000042">
    <property type="protein sequence ID" value="OGD78562.1"/>
    <property type="molecule type" value="Genomic_DNA"/>
</dbReference>
<dbReference type="Proteomes" id="UP000176682">
    <property type="component" value="Unassembled WGS sequence"/>
</dbReference>
<dbReference type="AlphaFoldDB" id="A0A1F5FG91"/>
<accession>A0A1F5FG91</accession>
<proteinExistence type="predicted"/>